<proteinExistence type="predicted"/>
<feature type="region of interest" description="Disordered" evidence="1">
    <location>
        <begin position="107"/>
        <end position="142"/>
    </location>
</feature>
<keyword evidence="3" id="KW-1185">Reference proteome</keyword>
<sequence length="442" mass="46888">MPPPPPPRSRNITPSGYWVFAYPPSLKVAVVAVLVEDKAEEEGGGGVLPRGYCPYGDACMLVLCGRGRGGDLRAYFGEYCTAVGGGGGTSDGIVPIALRRARHSRTTASAPAVLPAPCARSPSSRSPFSRSRSSPSCSRSRSRSRSAYGVNVLVGLVPIVLCPLVLDIANNGDVAEEDGSAPLTPLEFEGNITPNRCVPTTSLLPLPSNDDLRVGAAERAALVGANASCAMDSRALRGYLRSRSDTQAVPRPTLSTMGSCWWMSTMPRRVRAVVVVEYELPFTFLDDVESGDENQTKKHGITSVAGVRVTRVPAAAASDTCGTAPSPCTGLLLPFLPLPLALLPAPTADLVREPYSYSAWECALHEAKLKPPARRPPSPSSPPLHRAPATPPQTNAHPLPLLPPLLPLLPFPPLLSPPLPLSGWWRTPLRYRMGDCGAAVHR</sequence>
<evidence type="ECO:0000313" key="3">
    <source>
        <dbReference type="Proteomes" id="UP001215598"/>
    </source>
</evidence>
<gene>
    <name evidence="2" type="ORF">B0H16DRAFT_1889245</name>
</gene>
<accession>A0AAD7ILN9</accession>
<protein>
    <submittedName>
        <fullName evidence="2">Uncharacterized protein</fullName>
    </submittedName>
</protein>
<dbReference type="AlphaFoldDB" id="A0AAD7ILN9"/>
<reference evidence="2" key="1">
    <citation type="submission" date="2023-03" db="EMBL/GenBank/DDBJ databases">
        <title>Massive genome expansion in bonnet fungi (Mycena s.s.) driven by repeated elements and novel gene families across ecological guilds.</title>
        <authorList>
            <consortium name="Lawrence Berkeley National Laboratory"/>
            <person name="Harder C.B."/>
            <person name="Miyauchi S."/>
            <person name="Viragh M."/>
            <person name="Kuo A."/>
            <person name="Thoen E."/>
            <person name="Andreopoulos B."/>
            <person name="Lu D."/>
            <person name="Skrede I."/>
            <person name="Drula E."/>
            <person name="Henrissat B."/>
            <person name="Morin E."/>
            <person name="Kohler A."/>
            <person name="Barry K."/>
            <person name="LaButti K."/>
            <person name="Morin E."/>
            <person name="Salamov A."/>
            <person name="Lipzen A."/>
            <person name="Mereny Z."/>
            <person name="Hegedus B."/>
            <person name="Baldrian P."/>
            <person name="Stursova M."/>
            <person name="Weitz H."/>
            <person name="Taylor A."/>
            <person name="Grigoriev I.V."/>
            <person name="Nagy L.G."/>
            <person name="Martin F."/>
            <person name="Kauserud H."/>
        </authorList>
    </citation>
    <scope>NUCLEOTIDE SEQUENCE</scope>
    <source>
        <strain evidence="2">CBHHK182m</strain>
    </source>
</reference>
<feature type="region of interest" description="Disordered" evidence="1">
    <location>
        <begin position="369"/>
        <end position="398"/>
    </location>
</feature>
<evidence type="ECO:0000256" key="1">
    <source>
        <dbReference type="SAM" id="MobiDB-lite"/>
    </source>
</evidence>
<dbReference type="EMBL" id="JARKIB010000081">
    <property type="protein sequence ID" value="KAJ7746037.1"/>
    <property type="molecule type" value="Genomic_DNA"/>
</dbReference>
<name>A0AAD7ILN9_9AGAR</name>
<comment type="caution">
    <text evidence="2">The sequence shown here is derived from an EMBL/GenBank/DDBJ whole genome shotgun (WGS) entry which is preliminary data.</text>
</comment>
<dbReference type="Proteomes" id="UP001215598">
    <property type="component" value="Unassembled WGS sequence"/>
</dbReference>
<organism evidence="2 3">
    <name type="scientific">Mycena metata</name>
    <dbReference type="NCBI Taxonomy" id="1033252"/>
    <lineage>
        <taxon>Eukaryota</taxon>
        <taxon>Fungi</taxon>
        <taxon>Dikarya</taxon>
        <taxon>Basidiomycota</taxon>
        <taxon>Agaricomycotina</taxon>
        <taxon>Agaricomycetes</taxon>
        <taxon>Agaricomycetidae</taxon>
        <taxon>Agaricales</taxon>
        <taxon>Marasmiineae</taxon>
        <taxon>Mycenaceae</taxon>
        <taxon>Mycena</taxon>
    </lineage>
</organism>
<evidence type="ECO:0000313" key="2">
    <source>
        <dbReference type="EMBL" id="KAJ7746037.1"/>
    </source>
</evidence>
<feature type="compositionally biased region" description="Low complexity" evidence="1">
    <location>
        <begin position="120"/>
        <end position="139"/>
    </location>
</feature>